<dbReference type="SMART" id="SM00357">
    <property type="entry name" value="CSP"/>
    <property type="match status" value="3"/>
</dbReference>
<dbReference type="PROSITE" id="PS51857">
    <property type="entry name" value="CSD_2"/>
    <property type="match status" value="2"/>
</dbReference>
<evidence type="ECO:0000313" key="4">
    <source>
        <dbReference type="Proteomes" id="UP000789595"/>
    </source>
</evidence>
<dbReference type="CDD" id="cd04458">
    <property type="entry name" value="CSP_CDS"/>
    <property type="match status" value="2"/>
</dbReference>
<keyword evidence="4" id="KW-1185">Reference proteome</keyword>
<dbReference type="InterPro" id="IPR019844">
    <property type="entry name" value="CSD_CS"/>
</dbReference>
<feature type="compositionally biased region" description="Basic residues" evidence="1">
    <location>
        <begin position="140"/>
        <end position="178"/>
    </location>
</feature>
<organism evidence="3 4">
    <name type="scientific">Pelagomonas calceolata</name>
    <dbReference type="NCBI Taxonomy" id="35677"/>
    <lineage>
        <taxon>Eukaryota</taxon>
        <taxon>Sar</taxon>
        <taxon>Stramenopiles</taxon>
        <taxon>Ochrophyta</taxon>
        <taxon>Pelagophyceae</taxon>
        <taxon>Pelagomonadales</taxon>
        <taxon>Pelagomonadaceae</taxon>
        <taxon>Pelagomonas</taxon>
    </lineage>
</organism>
<dbReference type="OrthoDB" id="422005at2759"/>
<sequence>MSKEVTVTFQGELGIELNVDRASGTVRIKRAEADSPAKPHEGAALRSINGRPVGRIDNKAAWLALVERLKAPARPLVLALAVPEDPVQRARAELDALAASAKAEAEAAAAASAPAPTRGRRRRSRSSSSSVSSSDDEARRRKKKAMKKEKRQKKEKKKKKQRRHSSSSSRSRSHSPKRARQDSGSGAALDDLLGEPGVATAPPPRPPSPSRSRSRSHSPRQRRKSSPQKPHGPSHRMRGVCQWFDKKHGFIKPDGGGADVFMHQTDLRSGTEITEGDHVEFGTADYKGREKAVDVIKVDPAPTHRRQGVCQWFDPERKKGFITPDGGGADVFVHQTGLRSGTEITKGDHVEFGTVDQVDGGRRRRRQTKAVDVIKVGPAAVIAPARPLVDTAESAPTETAPKGPSLVELAGRAARDARSPRSRSRSRRRSRRRSPSRSGSRSRSRGRRRDRPPTSARRHRGVYRDAKGHELKRYGFITADVGPTDIFMHLDDVREGHVVKNGDSVEYTVVPCRKSGKERAADVVKLPSWVPDGTIAARTKKMLAGDHFTGDRFFTGYHSIKAQFDDGTLTVRTLRAAVAESLGVEEAAVKKVVKQTLTAALEAAKARSPPQPPPSEVSDDSGAAAPALVIDVGSPRKRDRSRGRAPTVDAELSTKRRSRHS</sequence>
<dbReference type="EMBL" id="CAKKNE010000004">
    <property type="protein sequence ID" value="CAH0374322.1"/>
    <property type="molecule type" value="Genomic_DNA"/>
</dbReference>
<dbReference type="SUPFAM" id="SSF50249">
    <property type="entry name" value="Nucleic acid-binding proteins"/>
    <property type="match status" value="3"/>
</dbReference>
<dbReference type="InterPro" id="IPR011129">
    <property type="entry name" value="CSD"/>
</dbReference>
<dbReference type="AlphaFoldDB" id="A0A8J2SV25"/>
<dbReference type="InterPro" id="IPR002059">
    <property type="entry name" value="CSP_DNA-bd"/>
</dbReference>
<accession>A0A8J2SV25</accession>
<comment type="caution">
    <text evidence="3">The sequence shown here is derived from an EMBL/GenBank/DDBJ whole genome shotgun (WGS) entry which is preliminary data.</text>
</comment>
<reference evidence="3" key="1">
    <citation type="submission" date="2021-11" db="EMBL/GenBank/DDBJ databases">
        <authorList>
            <consortium name="Genoscope - CEA"/>
            <person name="William W."/>
        </authorList>
    </citation>
    <scope>NUCLEOTIDE SEQUENCE</scope>
</reference>
<evidence type="ECO:0000256" key="1">
    <source>
        <dbReference type="SAM" id="MobiDB-lite"/>
    </source>
</evidence>
<feature type="compositionally biased region" description="Low complexity" evidence="1">
    <location>
        <begin position="98"/>
        <end position="117"/>
    </location>
</feature>
<gene>
    <name evidence="3" type="ORF">PECAL_4P15950</name>
</gene>
<feature type="domain" description="CSD" evidence="2">
    <location>
        <begin position="236"/>
        <end position="297"/>
    </location>
</feature>
<feature type="region of interest" description="Disordered" evidence="1">
    <location>
        <begin position="98"/>
        <end position="237"/>
    </location>
</feature>
<dbReference type="InterPro" id="IPR012340">
    <property type="entry name" value="NA-bd_OB-fold"/>
</dbReference>
<feature type="domain" description="CSD" evidence="2">
    <location>
        <begin position="305"/>
        <end position="375"/>
    </location>
</feature>
<dbReference type="PROSITE" id="PS00352">
    <property type="entry name" value="CSD_1"/>
    <property type="match status" value="2"/>
</dbReference>
<evidence type="ECO:0000313" key="3">
    <source>
        <dbReference type="EMBL" id="CAH0374322.1"/>
    </source>
</evidence>
<dbReference type="Pfam" id="PF00313">
    <property type="entry name" value="CSD"/>
    <property type="match status" value="3"/>
</dbReference>
<feature type="compositionally biased region" description="Basic residues" evidence="1">
    <location>
        <begin position="212"/>
        <end position="237"/>
    </location>
</feature>
<feature type="region of interest" description="Disordered" evidence="1">
    <location>
        <begin position="391"/>
        <end position="465"/>
    </location>
</feature>
<feature type="region of interest" description="Disordered" evidence="1">
    <location>
        <begin position="603"/>
        <end position="661"/>
    </location>
</feature>
<dbReference type="Proteomes" id="UP000789595">
    <property type="component" value="Unassembled WGS sequence"/>
</dbReference>
<proteinExistence type="predicted"/>
<protein>
    <recommendedName>
        <fullName evidence="2">CSD domain-containing protein</fullName>
    </recommendedName>
</protein>
<dbReference type="GO" id="GO:0003676">
    <property type="term" value="F:nucleic acid binding"/>
    <property type="evidence" value="ECO:0007669"/>
    <property type="project" value="InterPro"/>
</dbReference>
<feature type="compositionally biased region" description="Basic residues" evidence="1">
    <location>
        <begin position="420"/>
        <end position="461"/>
    </location>
</feature>
<name>A0A8J2SV25_9STRA</name>
<dbReference type="PANTHER" id="PTHR46565:SF26">
    <property type="entry name" value="COLD SHOCK PROTEIN 2"/>
    <property type="match status" value="1"/>
</dbReference>
<dbReference type="PANTHER" id="PTHR46565">
    <property type="entry name" value="COLD SHOCK DOMAIN PROTEIN 2"/>
    <property type="match status" value="1"/>
</dbReference>
<dbReference type="Gene3D" id="2.40.50.140">
    <property type="entry name" value="Nucleic acid-binding proteins"/>
    <property type="match status" value="3"/>
</dbReference>
<evidence type="ECO:0000259" key="2">
    <source>
        <dbReference type="PROSITE" id="PS51857"/>
    </source>
</evidence>